<proteinExistence type="predicted"/>
<evidence type="ECO:0000313" key="2">
    <source>
        <dbReference type="Proteomes" id="UP000198211"/>
    </source>
</evidence>
<organism evidence="1 2">
    <name type="scientific">Phytophthora megakarya</name>
    <dbReference type="NCBI Taxonomy" id="4795"/>
    <lineage>
        <taxon>Eukaryota</taxon>
        <taxon>Sar</taxon>
        <taxon>Stramenopiles</taxon>
        <taxon>Oomycota</taxon>
        <taxon>Peronosporomycetes</taxon>
        <taxon>Peronosporales</taxon>
        <taxon>Peronosporaceae</taxon>
        <taxon>Phytophthora</taxon>
    </lineage>
</organism>
<accession>A0A225WD06</accession>
<dbReference type="Proteomes" id="UP000198211">
    <property type="component" value="Unassembled WGS sequence"/>
</dbReference>
<gene>
    <name evidence="1" type="ORF">PHMEG_00010711</name>
</gene>
<dbReference type="AlphaFoldDB" id="A0A225WD06"/>
<reference evidence="2" key="1">
    <citation type="submission" date="2017-03" db="EMBL/GenBank/DDBJ databases">
        <title>Phytopthora megakarya and P. palmivora, two closely related causual agents of cacao black pod achieved similar genome size and gene model numbers by different mechanisms.</title>
        <authorList>
            <person name="Ali S."/>
            <person name="Shao J."/>
            <person name="Larry D.J."/>
            <person name="Kronmiller B."/>
            <person name="Shen D."/>
            <person name="Strem M.D."/>
            <person name="Melnick R.L."/>
            <person name="Guiltinan M.J."/>
            <person name="Tyler B.M."/>
            <person name="Meinhardt L.W."/>
            <person name="Bailey B.A."/>
        </authorList>
    </citation>
    <scope>NUCLEOTIDE SEQUENCE [LARGE SCALE GENOMIC DNA]</scope>
    <source>
        <strain evidence="2">zdho120</strain>
    </source>
</reference>
<keyword evidence="2" id="KW-1185">Reference proteome</keyword>
<sequence>MVGRYCRIYNNLDQVDDRLVDFIPSPRKINLESINKTLRSTMTTLMDARVLFDHVIKHYPSTAEQLYPIASLVKFPDFENGVIKLLVGKAANLSRQERTAMAKMLRTTSDTPSNGDDSAPNKQSFAEETLCSEMSTHAAPHSLHWISPTSNYAEHLYPRAGIMFLRLRRCLNPTTLETGLFLQYCRRLCDASAVVKAVETPGRYSASFR</sequence>
<comment type="caution">
    <text evidence="1">The sequence shown here is derived from an EMBL/GenBank/DDBJ whole genome shotgun (WGS) entry which is preliminary data.</text>
</comment>
<dbReference type="PANTHER" id="PTHR40866:SF1">
    <property type="entry name" value="BED-TYPE DOMAIN-CONTAINING PROTEIN"/>
    <property type="match status" value="1"/>
</dbReference>
<dbReference type="PANTHER" id="PTHR40866">
    <property type="entry name" value="BED-TYPE DOMAIN-CONTAINING PROTEIN"/>
    <property type="match status" value="1"/>
</dbReference>
<protein>
    <submittedName>
        <fullName evidence="1">Uncharacterized protein</fullName>
    </submittedName>
</protein>
<dbReference type="EMBL" id="NBNE01001087">
    <property type="protein sequence ID" value="OWZ15616.1"/>
    <property type="molecule type" value="Genomic_DNA"/>
</dbReference>
<evidence type="ECO:0000313" key="1">
    <source>
        <dbReference type="EMBL" id="OWZ15616.1"/>
    </source>
</evidence>
<name>A0A225WD06_9STRA</name>
<dbReference type="OrthoDB" id="109974at2759"/>